<dbReference type="RefSeq" id="WP_072887978.1">
    <property type="nucleotide sequence ID" value="NZ_FQVW01000003.1"/>
</dbReference>
<dbReference type="STRING" id="930117.SAMN05216225_10034"/>
<organism evidence="2 3">
    <name type="scientific">Ornithinibacillus halophilus</name>
    <dbReference type="NCBI Taxonomy" id="930117"/>
    <lineage>
        <taxon>Bacteria</taxon>
        <taxon>Bacillati</taxon>
        <taxon>Bacillota</taxon>
        <taxon>Bacilli</taxon>
        <taxon>Bacillales</taxon>
        <taxon>Bacillaceae</taxon>
        <taxon>Ornithinibacillus</taxon>
    </lineage>
</organism>
<dbReference type="OrthoDB" id="116789at2"/>
<keyword evidence="1" id="KW-1133">Transmembrane helix</keyword>
<feature type="transmembrane region" description="Helical" evidence="1">
    <location>
        <begin position="220"/>
        <end position="240"/>
    </location>
</feature>
<keyword evidence="1" id="KW-0812">Transmembrane</keyword>
<evidence type="ECO:0000256" key="1">
    <source>
        <dbReference type="SAM" id="Phobius"/>
    </source>
</evidence>
<dbReference type="InterPro" id="IPR047928">
    <property type="entry name" value="Perm_prefix_1"/>
</dbReference>
<feature type="transmembrane region" description="Helical" evidence="1">
    <location>
        <begin position="88"/>
        <end position="110"/>
    </location>
</feature>
<keyword evidence="1" id="KW-0472">Membrane</keyword>
<sequence>MEIINRYVYAVVRRLPQKQRDDIANELRVLVEDMVEERTQEGVSTDEIVEEVLMELGSPKQLADKYRGSKRYLIGPDYFESYFSINKIVLLAVSIALGVVFAIETIINPLEILDHFIGLIVSIFTIVPSSIGWITIVFVLIEHLGVIKGEDVNLEKDWHPSNLPPVPNEKKQIKQSEPIFGIIFLIFLIVAFTVSNQYIGVYLVNDNEFSTIPFFHKGSLSAYLPIIVIVLGLLIMKEIFKLVLGRWTIKLAFYNLITNVITFAFVGWIMVNSSVWNPNFMDEMVQAGIVESGSEGYQAIKLIWEIGTQWTIIIFMLSLLWDVGVGFFKARKK</sequence>
<dbReference type="NCBIfam" id="NF038403">
    <property type="entry name" value="perm_prefix_1"/>
    <property type="match status" value="1"/>
</dbReference>
<dbReference type="AlphaFoldDB" id="A0A1M5DTT7"/>
<protein>
    <submittedName>
        <fullName evidence="2">Uncharacterized protein</fullName>
    </submittedName>
</protein>
<accession>A0A1M5DTT7</accession>
<evidence type="ECO:0000313" key="2">
    <source>
        <dbReference type="EMBL" id="SHF70407.1"/>
    </source>
</evidence>
<evidence type="ECO:0000313" key="3">
    <source>
        <dbReference type="Proteomes" id="UP000183988"/>
    </source>
</evidence>
<dbReference type="Proteomes" id="UP000183988">
    <property type="component" value="Unassembled WGS sequence"/>
</dbReference>
<proteinExistence type="predicted"/>
<dbReference type="Pfam" id="PF22564">
    <property type="entry name" value="HAAS"/>
    <property type="match status" value="1"/>
</dbReference>
<feature type="transmembrane region" description="Helical" evidence="1">
    <location>
        <begin position="179"/>
        <end position="200"/>
    </location>
</feature>
<feature type="transmembrane region" description="Helical" evidence="1">
    <location>
        <begin position="252"/>
        <end position="271"/>
    </location>
</feature>
<reference evidence="2 3" key="1">
    <citation type="submission" date="2016-11" db="EMBL/GenBank/DDBJ databases">
        <authorList>
            <person name="Jaros S."/>
            <person name="Januszkiewicz K."/>
            <person name="Wedrychowicz H."/>
        </authorList>
    </citation>
    <scope>NUCLEOTIDE SEQUENCE [LARGE SCALE GENOMIC DNA]</scope>
    <source>
        <strain evidence="2 3">IBRC-M 10683</strain>
    </source>
</reference>
<feature type="transmembrane region" description="Helical" evidence="1">
    <location>
        <begin position="310"/>
        <end position="328"/>
    </location>
</feature>
<name>A0A1M5DTT7_9BACI</name>
<feature type="transmembrane region" description="Helical" evidence="1">
    <location>
        <begin position="116"/>
        <end position="141"/>
    </location>
</feature>
<dbReference type="EMBL" id="FQVW01000003">
    <property type="protein sequence ID" value="SHF70407.1"/>
    <property type="molecule type" value="Genomic_DNA"/>
</dbReference>
<gene>
    <name evidence="2" type="ORF">SAMN05216225_10034</name>
</gene>
<keyword evidence="3" id="KW-1185">Reference proteome</keyword>